<dbReference type="PANTHER" id="PTHR11224">
    <property type="entry name" value="MAKORIN-RELATED"/>
    <property type="match status" value="1"/>
</dbReference>
<evidence type="ECO:0000256" key="6">
    <source>
        <dbReference type="PROSITE-ProRule" id="PRU00723"/>
    </source>
</evidence>
<protein>
    <recommendedName>
        <fullName evidence="13">RING-type E3 ubiquitin transferase</fullName>
    </recommendedName>
</protein>
<dbReference type="SUPFAM" id="SSF57850">
    <property type="entry name" value="RING/U-box"/>
    <property type="match status" value="1"/>
</dbReference>
<dbReference type="Gene3D" id="4.10.1000.10">
    <property type="entry name" value="Zinc finger, CCCH-type"/>
    <property type="match status" value="1"/>
</dbReference>
<keyword evidence="2 6" id="KW-0479">Metal-binding</keyword>
<evidence type="ECO:0000259" key="10">
    <source>
        <dbReference type="PROSITE" id="PS50103"/>
    </source>
</evidence>
<dbReference type="Proteomes" id="UP001165090">
    <property type="component" value="Unassembled WGS sequence"/>
</dbReference>
<dbReference type="InterPro" id="IPR041367">
    <property type="entry name" value="Znf-CCCH_4"/>
</dbReference>
<gene>
    <name evidence="11" type="ORF">VaNZ11_005839</name>
</gene>
<feature type="domain" description="RING-type" evidence="9">
    <location>
        <begin position="446"/>
        <end position="503"/>
    </location>
</feature>
<dbReference type="PROSITE" id="PS50089">
    <property type="entry name" value="ZF_RING_2"/>
    <property type="match status" value="1"/>
</dbReference>
<feature type="domain" description="C3H1-type" evidence="10">
    <location>
        <begin position="5"/>
        <end position="32"/>
    </location>
</feature>
<keyword evidence="3" id="KW-0677">Repeat</keyword>
<dbReference type="PANTHER" id="PTHR11224:SF10">
    <property type="entry name" value="IP09428P-RELATED"/>
    <property type="match status" value="1"/>
</dbReference>
<feature type="domain" description="C3H1-type" evidence="10">
    <location>
        <begin position="33"/>
        <end position="60"/>
    </location>
</feature>
<dbReference type="InterPro" id="IPR036855">
    <property type="entry name" value="Znf_CCCH_sf"/>
</dbReference>
<accession>A0ABQ5RZC5</accession>
<organism evidence="11 12">
    <name type="scientific">Volvox africanus</name>
    <dbReference type="NCBI Taxonomy" id="51714"/>
    <lineage>
        <taxon>Eukaryota</taxon>
        <taxon>Viridiplantae</taxon>
        <taxon>Chlorophyta</taxon>
        <taxon>core chlorophytes</taxon>
        <taxon>Chlorophyceae</taxon>
        <taxon>CS clade</taxon>
        <taxon>Chlamydomonadales</taxon>
        <taxon>Volvocaceae</taxon>
        <taxon>Volvox</taxon>
    </lineage>
</organism>
<dbReference type="InterPro" id="IPR000571">
    <property type="entry name" value="Znf_CCCH"/>
</dbReference>
<reference evidence="11 12" key="1">
    <citation type="journal article" date="2023" name="IScience">
        <title>Expanded male sex-determining region conserved during the evolution of homothallism in the green alga Volvox.</title>
        <authorList>
            <person name="Yamamoto K."/>
            <person name="Matsuzaki R."/>
            <person name="Mahakham W."/>
            <person name="Heman W."/>
            <person name="Sekimoto H."/>
            <person name="Kawachi M."/>
            <person name="Minakuchi Y."/>
            <person name="Toyoda A."/>
            <person name="Nozaki H."/>
        </authorList>
    </citation>
    <scope>NUCLEOTIDE SEQUENCE [LARGE SCALE GENOMIC DNA]</scope>
    <source>
        <strain evidence="11 12">NIES-4468</strain>
    </source>
</reference>
<dbReference type="InterPro" id="IPR045072">
    <property type="entry name" value="MKRN-like"/>
</dbReference>
<feature type="domain" description="C3H1-type" evidence="10">
    <location>
        <begin position="376"/>
        <end position="404"/>
    </location>
</feature>
<proteinExistence type="predicted"/>
<evidence type="ECO:0000256" key="8">
    <source>
        <dbReference type="SAM" id="MobiDB-lite"/>
    </source>
</evidence>
<dbReference type="SMART" id="SM00184">
    <property type="entry name" value="RING"/>
    <property type="match status" value="1"/>
</dbReference>
<dbReference type="InterPro" id="IPR001841">
    <property type="entry name" value="Znf_RING"/>
</dbReference>
<evidence type="ECO:0000256" key="2">
    <source>
        <dbReference type="ARBA" id="ARBA00022723"/>
    </source>
</evidence>
<keyword evidence="5 6" id="KW-0862">Zinc</keyword>
<dbReference type="Gene3D" id="3.30.40.10">
    <property type="entry name" value="Zinc/RING finger domain, C3HC4 (zinc finger)"/>
    <property type="match status" value="1"/>
</dbReference>
<dbReference type="CDD" id="cd16521">
    <property type="entry name" value="RING-HC_MKRN"/>
    <property type="match status" value="1"/>
</dbReference>
<feature type="zinc finger region" description="C3H1-type" evidence="6">
    <location>
        <begin position="5"/>
        <end position="32"/>
    </location>
</feature>
<evidence type="ECO:0000256" key="1">
    <source>
        <dbReference type="ARBA" id="ARBA00022679"/>
    </source>
</evidence>
<evidence type="ECO:0008006" key="13">
    <source>
        <dbReference type="Google" id="ProtNLM"/>
    </source>
</evidence>
<dbReference type="InterPro" id="IPR013083">
    <property type="entry name" value="Znf_RING/FYVE/PHD"/>
</dbReference>
<feature type="compositionally biased region" description="Gly residues" evidence="8">
    <location>
        <begin position="136"/>
        <end position="152"/>
    </location>
</feature>
<dbReference type="Pfam" id="PF13639">
    <property type="entry name" value="zf-RING_2"/>
    <property type="match status" value="1"/>
</dbReference>
<evidence type="ECO:0000259" key="9">
    <source>
        <dbReference type="PROSITE" id="PS50089"/>
    </source>
</evidence>
<dbReference type="SUPFAM" id="SSF90229">
    <property type="entry name" value="CCCH zinc finger"/>
    <property type="match status" value="2"/>
</dbReference>
<evidence type="ECO:0000256" key="7">
    <source>
        <dbReference type="SAM" id="Coils"/>
    </source>
</evidence>
<feature type="coiled-coil region" evidence="7">
    <location>
        <begin position="418"/>
        <end position="445"/>
    </location>
</feature>
<name>A0ABQ5RZC5_9CHLO</name>
<dbReference type="PROSITE" id="PS50103">
    <property type="entry name" value="ZF_C3H1"/>
    <property type="match status" value="4"/>
</dbReference>
<keyword evidence="7" id="KW-0175">Coiled coil</keyword>
<feature type="region of interest" description="Disordered" evidence="8">
    <location>
        <begin position="122"/>
        <end position="178"/>
    </location>
</feature>
<keyword evidence="4 6" id="KW-0863">Zinc-finger</keyword>
<evidence type="ECO:0000256" key="3">
    <source>
        <dbReference type="ARBA" id="ARBA00022737"/>
    </source>
</evidence>
<keyword evidence="12" id="KW-1185">Reference proteome</keyword>
<dbReference type="InterPro" id="IPR017907">
    <property type="entry name" value="Znf_RING_CS"/>
</dbReference>
<evidence type="ECO:0000313" key="11">
    <source>
        <dbReference type="EMBL" id="GLI62982.1"/>
    </source>
</evidence>
<dbReference type="PROSITE" id="PS00518">
    <property type="entry name" value="ZF_RING_1"/>
    <property type="match status" value="1"/>
</dbReference>
<feature type="zinc finger region" description="C3H1-type" evidence="6">
    <location>
        <begin position="376"/>
        <end position="404"/>
    </location>
</feature>
<comment type="caution">
    <text evidence="11">The sequence shown here is derived from an EMBL/GenBank/DDBJ whole genome shotgun (WGS) entry which is preliminary data.</text>
</comment>
<evidence type="ECO:0000256" key="4">
    <source>
        <dbReference type="ARBA" id="ARBA00022771"/>
    </source>
</evidence>
<feature type="zinc finger region" description="C3H1-type" evidence="6">
    <location>
        <begin position="33"/>
        <end position="60"/>
    </location>
</feature>
<feature type="zinc finger region" description="C3H1-type" evidence="6">
    <location>
        <begin position="532"/>
        <end position="561"/>
    </location>
</feature>
<sequence>MKELLRSKVLCKYHISGVCRFGAGCAFSHDLTDLPSLVCKYYLAGCCAYGDHCRYDHKRPDYLQAKRARSNQPGFQQQPPARPTVVAATAAVTPPARLPAAAAAAAAGPALPATAAVTTHLPATATTATAQRRRTLGGGSSGGRGSGGGGNSSGLRSEPLDSSGVTPNPQKRDAFRLPRTLSGDSIATAGGSAGGAGGSLAGAGALGQIGGSGSSAVPDLTAAPAGSPGPYAPEGGQYDEYCMYGEEDEAAFETGCYQAYYAYEFFQGDEGGEYGDAEIGFGYNKEGGLTIVDDDVGLVQEQAVARAAAAGSRRAVVAGDAAGMSPFSRWAAPLHPWEGLAATACSTGGGNGERDHGWSGACTVNTAAEALDVLDSADVELCPGFLLHGRCAAEEDCPLIHGLECEICQKFAIHPYNAEAAEEHRTACQLRHERLEARLRSAEVECSICLERVLSKSSIAERRFGLMSCDHSFCLACIRSWRGHNDDATLAIDTAVRTCPVCRTPTHFVTPSLVWPASAEEKAGIVAAYKEKLCTIDCKHFNFGQGSCPFSTSCFYRHMYKDGRMEEPVLRRAGNADGDVRVVMPVRLSAFFDTPHGQRLLRRR</sequence>
<evidence type="ECO:0000256" key="5">
    <source>
        <dbReference type="ARBA" id="ARBA00022833"/>
    </source>
</evidence>
<dbReference type="EMBL" id="BSDZ01000014">
    <property type="protein sequence ID" value="GLI62982.1"/>
    <property type="molecule type" value="Genomic_DNA"/>
</dbReference>
<dbReference type="Pfam" id="PF18044">
    <property type="entry name" value="zf-CCCH_4"/>
    <property type="match status" value="1"/>
</dbReference>
<dbReference type="SMART" id="SM00356">
    <property type="entry name" value="ZnF_C3H1"/>
    <property type="match status" value="4"/>
</dbReference>
<evidence type="ECO:0000313" key="12">
    <source>
        <dbReference type="Proteomes" id="UP001165090"/>
    </source>
</evidence>
<keyword evidence="1" id="KW-0808">Transferase</keyword>
<feature type="domain" description="C3H1-type" evidence="10">
    <location>
        <begin position="532"/>
        <end position="561"/>
    </location>
</feature>